<evidence type="ECO:0000313" key="2">
    <source>
        <dbReference type="Proteomes" id="UP000316298"/>
    </source>
</evidence>
<organism evidence="1 2">
    <name type="scientific">Kribbella jejuensis</name>
    <dbReference type="NCBI Taxonomy" id="236068"/>
    <lineage>
        <taxon>Bacteria</taxon>
        <taxon>Bacillati</taxon>
        <taxon>Actinomycetota</taxon>
        <taxon>Actinomycetes</taxon>
        <taxon>Propionibacteriales</taxon>
        <taxon>Kribbellaceae</taxon>
        <taxon>Kribbella</taxon>
    </lineage>
</organism>
<dbReference type="OrthoDB" id="3821868at2"/>
<accession>A0A542E7E6</accession>
<comment type="caution">
    <text evidence="1">The sequence shown here is derived from an EMBL/GenBank/DDBJ whole genome shotgun (WGS) entry which is preliminary data.</text>
</comment>
<keyword evidence="2" id="KW-1185">Reference proteome</keyword>
<dbReference type="Proteomes" id="UP000316298">
    <property type="component" value="Unassembled WGS sequence"/>
</dbReference>
<reference evidence="1 2" key="1">
    <citation type="submission" date="2019-06" db="EMBL/GenBank/DDBJ databases">
        <title>Sequencing the genomes of 1000 actinobacteria strains.</title>
        <authorList>
            <person name="Klenk H.-P."/>
        </authorList>
    </citation>
    <scope>NUCLEOTIDE SEQUENCE [LARGE SCALE GENOMIC DNA]</scope>
    <source>
        <strain evidence="1 2">DSM 17305</strain>
    </source>
</reference>
<dbReference type="RefSeq" id="WP_141858215.1">
    <property type="nucleotide sequence ID" value="NZ_BAAAKA010000025.1"/>
</dbReference>
<evidence type="ECO:0000313" key="1">
    <source>
        <dbReference type="EMBL" id="TQJ11245.1"/>
    </source>
</evidence>
<dbReference type="EMBL" id="VFMM01000002">
    <property type="protein sequence ID" value="TQJ11245.1"/>
    <property type="molecule type" value="Genomic_DNA"/>
</dbReference>
<name>A0A542E7E6_9ACTN</name>
<proteinExistence type="predicted"/>
<dbReference type="AlphaFoldDB" id="A0A542E7E6"/>
<protein>
    <submittedName>
        <fullName evidence="1">Uncharacterized protein</fullName>
    </submittedName>
</protein>
<gene>
    <name evidence="1" type="ORF">FB475_4154</name>
</gene>
<sequence length="146" mass="16971">MQFVTIGKSEEYLRLTAVRWPSDKAPEQVPREKRRYLNAEVRMRELTASARLDLWSDYSGLALFFDQVVTNWPQWENSSATWGKSSALQLEIYRGPRPALGPDHLIVWIKLQNGGMRRRLWKVETSIVVSPDELSAFARDLHRLTD</sequence>